<evidence type="ECO:0000313" key="1">
    <source>
        <dbReference type="EMBL" id="KAK9223118.1"/>
    </source>
</evidence>
<dbReference type="EMBL" id="JBCGBO010000002">
    <property type="protein sequence ID" value="KAK9223118.1"/>
    <property type="molecule type" value="Genomic_DNA"/>
</dbReference>
<protein>
    <submittedName>
        <fullName evidence="1">Uncharacterized protein</fullName>
    </submittedName>
</protein>
<proteinExistence type="predicted"/>
<gene>
    <name evidence="1" type="ORF">WN944_011560</name>
</gene>
<accession>A0AAP0MTM2</accession>
<dbReference type="AlphaFoldDB" id="A0AAP0MTM2"/>
<sequence length="138" mass="15443">MLVRALREKNIKLFGTESQVQRKHHLLIGFVELKYSVSLKRGNHQQIFFFRWDLIADHDVMMMTGLFCLRVSSDCGGYLFPKAKGAHTGTERHNGGSHEWKGMAKCNEASATPDLAIATKSAGRNTSSVMDAQPCLFN</sequence>
<keyword evidence="2" id="KW-1185">Reference proteome</keyword>
<evidence type="ECO:0000313" key="2">
    <source>
        <dbReference type="Proteomes" id="UP001428341"/>
    </source>
</evidence>
<organism evidence="1 2">
    <name type="scientific">Citrus x changshan-huyou</name>
    <dbReference type="NCBI Taxonomy" id="2935761"/>
    <lineage>
        <taxon>Eukaryota</taxon>
        <taxon>Viridiplantae</taxon>
        <taxon>Streptophyta</taxon>
        <taxon>Embryophyta</taxon>
        <taxon>Tracheophyta</taxon>
        <taxon>Spermatophyta</taxon>
        <taxon>Magnoliopsida</taxon>
        <taxon>eudicotyledons</taxon>
        <taxon>Gunneridae</taxon>
        <taxon>Pentapetalae</taxon>
        <taxon>rosids</taxon>
        <taxon>malvids</taxon>
        <taxon>Sapindales</taxon>
        <taxon>Rutaceae</taxon>
        <taxon>Aurantioideae</taxon>
        <taxon>Citrus</taxon>
    </lineage>
</organism>
<comment type="caution">
    <text evidence="1">The sequence shown here is derived from an EMBL/GenBank/DDBJ whole genome shotgun (WGS) entry which is preliminary data.</text>
</comment>
<dbReference type="Proteomes" id="UP001428341">
    <property type="component" value="Unassembled WGS sequence"/>
</dbReference>
<reference evidence="1 2" key="1">
    <citation type="submission" date="2024-05" db="EMBL/GenBank/DDBJ databases">
        <title>Haplotype-resolved chromosome-level genome assembly of Huyou (Citrus changshanensis).</title>
        <authorList>
            <person name="Miao C."/>
            <person name="Chen W."/>
            <person name="Wu Y."/>
            <person name="Wang L."/>
            <person name="Zhao S."/>
            <person name="Grierson D."/>
            <person name="Xu C."/>
            <person name="Chen K."/>
        </authorList>
    </citation>
    <scope>NUCLEOTIDE SEQUENCE [LARGE SCALE GENOMIC DNA]</scope>
    <source>
        <strain evidence="1">01-14</strain>
        <tissue evidence="1">Leaf</tissue>
    </source>
</reference>
<name>A0AAP0MTM2_9ROSI</name>